<reference evidence="1" key="1">
    <citation type="submission" date="2022-12" db="EMBL/GenBank/DDBJ databases">
        <title>Complete genome sequence of an Australian strain of Rouxiella badensis DAR84756 and resolution of the R. badensis DSM100043 and R. chamberiensis DSM28324 genomes.</title>
        <authorList>
            <person name="Paul S."/>
            <person name="Anderson P.J."/>
            <person name="Maynard G."/>
            <person name="Dyall-Smith M."/>
            <person name="Kudinha T."/>
        </authorList>
    </citation>
    <scope>NUCLEOTIDE SEQUENCE</scope>
    <source>
        <strain evidence="1">DSM 28324</strain>
    </source>
</reference>
<protein>
    <submittedName>
        <fullName evidence="1">DUF2591 family protein</fullName>
    </submittedName>
</protein>
<gene>
    <name evidence="1" type="ORF">O1V66_10280</name>
</gene>
<dbReference type="InterPro" id="IPR019701">
    <property type="entry name" value="Phage_P22_NinX"/>
</dbReference>
<dbReference type="EMBL" id="CP114058">
    <property type="protein sequence ID" value="WAT02852.1"/>
    <property type="molecule type" value="Genomic_DNA"/>
</dbReference>
<dbReference type="Pfam" id="PF10765">
    <property type="entry name" value="Phage_P22_NinX"/>
    <property type="match status" value="1"/>
</dbReference>
<evidence type="ECO:0000313" key="2">
    <source>
        <dbReference type="Proteomes" id="UP001164712"/>
    </source>
</evidence>
<sequence length="100" mass="11388">MIKWSEEPDNELNHNVALLTGEDPDKWYPYGGMKGKDYCNNPSDAWPIICANKINLNFKEMTHSKEWLAHISSQEGEWQASSARPLRAAMICFLLSKTCA</sequence>
<dbReference type="Proteomes" id="UP001164712">
    <property type="component" value="Chromosome"/>
</dbReference>
<organism evidence="1 2">
    <name type="scientific">Rouxiella chamberiensis</name>
    <dbReference type="NCBI Taxonomy" id="1513468"/>
    <lineage>
        <taxon>Bacteria</taxon>
        <taxon>Pseudomonadati</taxon>
        <taxon>Pseudomonadota</taxon>
        <taxon>Gammaproteobacteria</taxon>
        <taxon>Enterobacterales</taxon>
        <taxon>Yersiniaceae</taxon>
        <taxon>Rouxiella</taxon>
    </lineage>
</organism>
<accession>A0ABY7HV54</accession>
<evidence type="ECO:0000313" key="1">
    <source>
        <dbReference type="EMBL" id="WAT02852.1"/>
    </source>
</evidence>
<proteinExistence type="predicted"/>
<keyword evidence="2" id="KW-1185">Reference proteome</keyword>
<dbReference type="RefSeq" id="WP_045046510.1">
    <property type="nucleotide sequence ID" value="NZ_CP114058.1"/>
</dbReference>
<name>A0ABY7HV54_9GAMM</name>